<comment type="caution">
    <text evidence="8">The sequence shown here is derived from an EMBL/GenBank/DDBJ whole genome shotgun (WGS) entry which is preliminary data.</text>
</comment>
<feature type="compositionally biased region" description="Polar residues" evidence="6">
    <location>
        <begin position="124"/>
        <end position="136"/>
    </location>
</feature>
<organism evidence="8 9">
    <name type="scientific">Cristinia sonorae</name>
    <dbReference type="NCBI Taxonomy" id="1940300"/>
    <lineage>
        <taxon>Eukaryota</taxon>
        <taxon>Fungi</taxon>
        <taxon>Dikarya</taxon>
        <taxon>Basidiomycota</taxon>
        <taxon>Agaricomycotina</taxon>
        <taxon>Agaricomycetes</taxon>
        <taxon>Agaricomycetidae</taxon>
        <taxon>Agaricales</taxon>
        <taxon>Pleurotineae</taxon>
        <taxon>Stephanosporaceae</taxon>
        <taxon>Cristinia</taxon>
    </lineage>
</organism>
<protein>
    <recommendedName>
        <fullName evidence="7">BHLH domain-containing protein</fullName>
    </recommendedName>
</protein>
<keyword evidence="4" id="KW-0804">Transcription</keyword>
<dbReference type="GO" id="GO:0005634">
    <property type="term" value="C:nucleus"/>
    <property type="evidence" value="ECO:0007669"/>
    <property type="project" value="UniProtKB-SubCell"/>
</dbReference>
<gene>
    <name evidence="8" type="ORF">BXZ70DRAFT_114472</name>
</gene>
<reference evidence="8" key="1">
    <citation type="journal article" date="2021" name="New Phytol.">
        <title>Evolutionary innovations through gain and loss of genes in the ectomycorrhizal Boletales.</title>
        <authorList>
            <person name="Wu G."/>
            <person name="Miyauchi S."/>
            <person name="Morin E."/>
            <person name="Kuo A."/>
            <person name="Drula E."/>
            <person name="Varga T."/>
            <person name="Kohler A."/>
            <person name="Feng B."/>
            <person name="Cao Y."/>
            <person name="Lipzen A."/>
            <person name="Daum C."/>
            <person name="Hundley H."/>
            <person name="Pangilinan J."/>
            <person name="Johnson J."/>
            <person name="Barry K."/>
            <person name="LaButti K."/>
            <person name="Ng V."/>
            <person name="Ahrendt S."/>
            <person name="Min B."/>
            <person name="Choi I.G."/>
            <person name="Park H."/>
            <person name="Plett J.M."/>
            <person name="Magnuson J."/>
            <person name="Spatafora J.W."/>
            <person name="Nagy L.G."/>
            <person name="Henrissat B."/>
            <person name="Grigoriev I.V."/>
            <person name="Yang Z.L."/>
            <person name="Xu J."/>
            <person name="Martin F.M."/>
        </authorList>
    </citation>
    <scope>NUCLEOTIDE SEQUENCE</scope>
    <source>
        <strain evidence="8">KKN 215</strain>
    </source>
</reference>
<dbReference type="GO" id="GO:0000981">
    <property type="term" value="F:DNA-binding transcription factor activity, RNA polymerase II-specific"/>
    <property type="evidence" value="ECO:0007669"/>
    <property type="project" value="TreeGrafter"/>
</dbReference>
<feature type="region of interest" description="Disordered" evidence="6">
    <location>
        <begin position="67"/>
        <end position="212"/>
    </location>
</feature>
<feature type="region of interest" description="Disordered" evidence="6">
    <location>
        <begin position="281"/>
        <end position="362"/>
    </location>
</feature>
<dbReference type="InterPro" id="IPR052207">
    <property type="entry name" value="Max-like/E-box_TFs"/>
</dbReference>
<keyword evidence="9" id="KW-1185">Reference proteome</keyword>
<evidence type="ECO:0000256" key="3">
    <source>
        <dbReference type="ARBA" id="ARBA00023125"/>
    </source>
</evidence>
<dbReference type="Gene3D" id="4.10.280.10">
    <property type="entry name" value="Helix-loop-helix DNA-binding domain"/>
    <property type="match status" value="1"/>
</dbReference>
<dbReference type="PROSITE" id="PS50888">
    <property type="entry name" value="BHLH"/>
    <property type="match status" value="1"/>
</dbReference>
<dbReference type="InterPro" id="IPR036638">
    <property type="entry name" value="HLH_DNA-bd_sf"/>
</dbReference>
<dbReference type="InterPro" id="IPR011598">
    <property type="entry name" value="bHLH_dom"/>
</dbReference>
<evidence type="ECO:0000256" key="4">
    <source>
        <dbReference type="ARBA" id="ARBA00023163"/>
    </source>
</evidence>
<evidence type="ECO:0000313" key="9">
    <source>
        <dbReference type="Proteomes" id="UP000813824"/>
    </source>
</evidence>
<evidence type="ECO:0000256" key="2">
    <source>
        <dbReference type="ARBA" id="ARBA00023015"/>
    </source>
</evidence>
<keyword evidence="2" id="KW-0805">Transcription regulation</keyword>
<accession>A0A8K0UQC3</accession>
<proteinExistence type="predicted"/>
<evidence type="ECO:0000313" key="8">
    <source>
        <dbReference type="EMBL" id="KAH8101182.1"/>
    </source>
</evidence>
<evidence type="ECO:0000256" key="5">
    <source>
        <dbReference type="ARBA" id="ARBA00023242"/>
    </source>
</evidence>
<sequence length="499" mass="52907">MLLQSGHGSMNNLSSQQSVPSVLPHHMIPPTPHSAPANIVFQQTQSPHYAQELDFAEISPLTSPWLGAYSHNGHPDAGGMSSGQRQLAPSNSPNNRKRRPSPGSGEEELAATRPSTKKRPQPGQPTRMTPNIQPHLNSKKSNLRGTRSANSTPLFPATAPGNRISPVARNSISAGEVPGDTPSPVDLSMPPPAPPTTTSSNSPLHFVDSLTPSPQLDLPALVHSMNGQIQQQPQPQQQSSASLMTPEHLMPVTPASIMNLGRLGTNSALAPPPLTSLTITQEKTSKAKPAGRTRAATVSNSQTNTKATTSNLPLISPSLKPIRPAGNATSGASTPTTPVVQPTLAGRKTSHKAAEQKRRDSLKTSFDELRVLLPPIPLPSDEGYPDEPVLPGAMPPRGPPKGNADGPNRGVSKLQLLRCGNDFIRVLKARVERRDSEIDLLRREIERLRLGVEGTEGGEEIDLEKDLDAVETAVGGIFAKGSVRFGAIAEGDEDDDGGD</sequence>
<evidence type="ECO:0000256" key="6">
    <source>
        <dbReference type="SAM" id="MobiDB-lite"/>
    </source>
</evidence>
<dbReference type="PANTHER" id="PTHR15741">
    <property type="entry name" value="BASIC HELIX-LOOP-HELIX ZIP TRANSCRIPTION FACTOR"/>
    <property type="match status" value="1"/>
</dbReference>
<feature type="region of interest" description="Disordered" evidence="6">
    <location>
        <begin position="1"/>
        <end position="36"/>
    </location>
</feature>
<evidence type="ECO:0000256" key="1">
    <source>
        <dbReference type="ARBA" id="ARBA00004123"/>
    </source>
</evidence>
<dbReference type="PANTHER" id="PTHR15741:SF38">
    <property type="entry name" value="BHLH DOMAIN-CONTAINING PROTEIN"/>
    <property type="match status" value="1"/>
</dbReference>
<dbReference type="Proteomes" id="UP000813824">
    <property type="component" value="Unassembled WGS sequence"/>
</dbReference>
<feature type="compositionally biased region" description="Polar residues" evidence="6">
    <location>
        <begin position="143"/>
        <end position="153"/>
    </location>
</feature>
<dbReference type="EMBL" id="JAEVFJ010000013">
    <property type="protein sequence ID" value="KAH8101182.1"/>
    <property type="molecule type" value="Genomic_DNA"/>
</dbReference>
<dbReference type="GO" id="GO:0000978">
    <property type="term" value="F:RNA polymerase II cis-regulatory region sequence-specific DNA binding"/>
    <property type="evidence" value="ECO:0007669"/>
    <property type="project" value="TreeGrafter"/>
</dbReference>
<feature type="compositionally biased region" description="Polar residues" evidence="6">
    <location>
        <begin position="296"/>
        <end position="313"/>
    </location>
</feature>
<feature type="compositionally biased region" description="Polar residues" evidence="6">
    <location>
        <begin position="82"/>
        <end position="94"/>
    </location>
</feature>
<dbReference type="OrthoDB" id="5344169at2759"/>
<feature type="compositionally biased region" description="Basic and acidic residues" evidence="6">
    <location>
        <begin position="352"/>
        <end position="362"/>
    </location>
</feature>
<feature type="domain" description="BHLH" evidence="7">
    <location>
        <begin position="346"/>
        <end position="427"/>
    </location>
</feature>
<feature type="region of interest" description="Disordered" evidence="6">
    <location>
        <begin position="374"/>
        <end position="411"/>
    </location>
</feature>
<feature type="compositionally biased region" description="Polar residues" evidence="6">
    <location>
        <begin position="1"/>
        <end position="20"/>
    </location>
</feature>
<dbReference type="SMART" id="SM00353">
    <property type="entry name" value="HLH"/>
    <property type="match status" value="1"/>
</dbReference>
<dbReference type="GO" id="GO:0046983">
    <property type="term" value="F:protein dimerization activity"/>
    <property type="evidence" value="ECO:0007669"/>
    <property type="project" value="InterPro"/>
</dbReference>
<dbReference type="AlphaFoldDB" id="A0A8K0UQC3"/>
<feature type="compositionally biased region" description="Polar residues" evidence="6">
    <location>
        <begin position="327"/>
        <end position="340"/>
    </location>
</feature>
<evidence type="ECO:0000259" key="7">
    <source>
        <dbReference type="PROSITE" id="PS50888"/>
    </source>
</evidence>
<keyword evidence="5" id="KW-0539">Nucleus</keyword>
<comment type="subcellular location">
    <subcellularLocation>
        <location evidence="1">Nucleus</location>
    </subcellularLocation>
</comment>
<keyword evidence="3" id="KW-0238">DNA-binding</keyword>
<dbReference type="SUPFAM" id="SSF47459">
    <property type="entry name" value="HLH, helix-loop-helix DNA-binding domain"/>
    <property type="match status" value="1"/>
</dbReference>
<dbReference type="Pfam" id="PF00010">
    <property type="entry name" value="HLH"/>
    <property type="match status" value="1"/>
</dbReference>
<name>A0A8K0UQC3_9AGAR</name>